<accession>A0A1H3Q5V9</accession>
<dbReference type="Proteomes" id="UP000182902">
    <property type="component" value="Unassembled WGS sequence"/>
</dbReference>
<evidence type="ECO:0000313" key="2">
    <source>
        <dbReference type="Proteomes" id="UP000182902"/>
    </source>
</evidence>
<name>A0A1H3Q5V9_9PSED</name>
<protein>
    <submittedName>
        <fullName evidence="1">Uncharacterized protein</fullName>
    </submittedName>
</protein>
<dbReference type="AlphaFoldDB" id="A0A1H3Q5V9"/>
<dbReference type="RefSeq" id="WP_069785697.1">
    <property type="nucleotide sequence ID" value="NZ_FNOX01000007.1"/>
</dbReference>
<dbReference type="EMBL" id="FNOX01000007">
    <property type="protein sequence ID" value="SDZ08894.1"/>
    <property type="molecule type" value="Genomic_DNA"/>
</dbReference>
<sequence length="336" mass="39086">MDIFNLISYKLESFLNIRPVPQSLGVIFYQEDEPLLLSAAAKKSNGTTLYVSRWHDLLSASAFEKAMLKQGFTEADCYALLLVLSRFGHLLDIDNRQRTNKDYFVFFYLIQLISLKNSPIDENAAFRNHMLTFLLFELSIDDEVYRRFSIKDNQLLMVTEAFGSIALLDLINVIYKTIKADTRKEHALLSTLKAFQTNIVKLLVTPDNKNYRLNFNDRYSELMYPDVFLYTYTHHRQQAFEALVDTVNPLQSTENLFVSSIILMNYAFYILRTHPKETLKLKKFVDDDALFGKLLEAVIKRRMAVTKVQFEKIPTGHDLSLINDKQTSFYNILYSL</sequence>
<reference evidence="1 2" key="1">
    <citation type="submission" date="2016-10" db="EMBL/GenBank/DDBJ databases">
        <authorList>
            <person name="de Groot N.N."/>
        </authorList>
    </citation>
    <scope>NUCLEOTIDE SEQUENCE [LARGE SCALE GENOMIC DNA]</scope>
    <source>
        <strain evidence="1 2">ICMP 14252</strain>
    </source>
</reference>
<evidence type="ECO:0000313" key="1">
    <source>
        <dbReference type="EMBL" id="SDZ08894.1"/>
    </source>
</evidence>
<organism evidence="1 2">
    <name type="scientific">Pseudomonas salomonii</name>
    <dbReference type="NCBI Taxonomy" id="191391"/>
    <lineage>
        <taxon>Bacteria</taxon>
        <taxon>Pseudomonadati</taxon>
        <taxon>Pseudomonadota</taxon>
        <taxon>Gammaproteobacteria</taxon>
        <taxon>Pseudomonadales</taxon>
        <taxon>Pseudomonadaceae</taxon>
        <taxon>Pseudomonas</taxon>
    </lineage>
</organism>
<proteinExistence type="predicted"/>
<gene>
    <name evidence="1" type="ORF">SAMN05216247_1072</name>
</gene>